<organism evidence="10 11">
    <name type="scientific">Candidatus Barnesiella excrementipullorum</name>
    <dbReference type="NCBI Taxonomy" id="2838479"/>
    <lineage>
        <taxon>Bacteria</taxon>
        <taxon>Pseudomonadati</taxon>
        <taxon>Bacteroidota</taxon>
        <taxon>Bacteroidia</taxon>
        <taxon>Bacteroidales</taxon>
        <taxon>Barnesiellaceae</taxon>
        <taxon>Barnesiella</taxon>
    </lineage>
</organism>
<accession>A0A9D2APD2</accession>
<keyword evidence="5 8" id="KW-0812">Transmembrane</keyword>
<reference evidence="10" key="2">
    <citation type="submission" date="2021-04" db="EMBL/GenBank/DDBJ databases">
        <authorList>
            <person name="Gilroy R."/>
        </authorList>
    </citation>
    <scope>NUCLEOTIDE SEQUENCE</scope>
    <source>
        <strain evidence="10">ChiHjej12B11-16260</strain>
    </source>
</reference>
<feature type="transmembrane region" description="Helical" evidence="8">
    <location>
        <begin position="335"/>
        <end position="354"/>
    </location>
</feature>
<comment type="caution">
    <text evidence="10">The sequence shown here is derived from an EMBL/GenBank/DDBJ whole genome shotgun (WGS) entry which is preliminary data.</text>
</comment>
<feature type="transmembrane region" description="Helical" evidence="8">
    <location>
        <begin position="275"/>
        <end position="299"/>
    </location>
</feature>
<evidence type="ECO:0000313" key="10">
    <source>
        <dbReference type="EMBL" id="HIX44963.1"/>
    </source>
</evidence>
<keyword evidence="6 8" id="KW-1133">Transmembrane helix</keyword>
<sequence length="362" mass="40090">MGVFAAFVRKEFLHIFRDKRTMLILLVMPVLMIVIFGFALSNEINNIDLAVVSSQRSETVRRLVARFESNPYFTVVGEYATARPIEPQLRAGKAEMAIVFGPDFDREPSIQLIVDASNPNIAANEVFYASSIIREAMASEMPAARKEAVVTTHMRMLYNPQMRSSYNFVPGIMGLTFILISALMTSISIVREKEQGTMEVLLASPVKPIYIIFSKMVPYLVIACFNLLTILILAYFLLDVPMTGGIAGLCVLSLVYIVLSLALGLFISTVVNTQAVAMLGSVMLLMLPVMLLSGMIFPIESMPPLLQYISNVIPAKWYIMAARKMMIEGQTLAQVYVEASILTGMTVALMALSLKNFKNRLG</sequence>
<dbReference type="Pfam" id="PF12698">
    <property type="entry name" value="ABC2_membrane_3"/>
    <property type="match status" value="1"/>
</dbReference>
<reference evidence="10" key="1">
    <citation type="journal article" date="2021" name="PeerJ">
        <title>Extensive microbial diversity within the chicken gut microbiome revealed by metagenomics and culture.</title>
        <authorList>
            <person name="Gilroy R."/>
            <person name="Ravi A."/>
            <person name="Getino M."/>
            <person name="Pursley I."/>
            <person name="Horton D.L."/>
            <person name="Alikhan N.F."/>
            <person name="Baker D."/>
            <person name="Gharbi K."/>
            <person name="Hall N."/>
            <person name="Watson M."/>
            <person name="Adriaenssens E.M."/>
            <person name="Foster-Nyarko E."/>
            <person name="Jarju S."/>
            <person name="Secka A."/>
            <person name="Antonio M."/>
            <person name="Oren A."/>
            <person name="Chaudhuri R.R."/>
            <person name="La Ragione R."/>
            <person name="Hildebrand F."/>
            <person name="Pallen M.J."/>
        </authorList>
    </citation>
    <scope>NUCLEOTIDE SEQUENCE</scope>
    <source>
        <strain evidence="10">ChiHjej12B11-16260</strain>
    </source>
</reference>
<keyword evidence="4" id="KW-1003">Cell membrane</keyword>
<comment type="similarity">
    <text evidence="2">Belongs to the ABC-2 integral membrane protein family.</text>
</comment>
<dbReference type="PANTHER" id="PTHR30294">
    <property type="entry name" value="MEMBRANE COMPONENT OF ABC TRANSPORTER YHHJ-RELATED"/>
    <property type="match status" value="1"/>
</dbReference>
<evidence type="ECO:0000256" key="3">
    <source>
        <dbReference type="ARBA" id="ARBA00022448"/>
    </source>
</evidence>
<dbReference type="PANTHER" id="PTHR30294:SF29">
    <property type="entry name" value="MULTIDRUG ABC TRANSPORTER PERMEASE YBHS-RELATED"/>
    <property type="match status" value="1"/>
</dbReference>
<evidence type="ECO:0000256" key="4">
    <source>
        <dbReference type="ARBA" id="ARBA00022475"/>
    </source>
</evidence>
<evidence type="ECO:0000256" key="6">
    <source>
        <dbReference type="ARBA" id="ARBA00022989"/>
    </source>
</evidence>
<evidence type="ECO:0000256" key="7">
    <source>
        <dbReference type="ARBA" id="ARBA00023136"/>
    </source>
</evidence>
<dbReference type="EMBL" id="DXFB01000049">
    <property type="protein sequence ID" value="HIX44963.1"/>
    <property type="molecule type" value="Genomic_DNA"/>
</dbReference>
<keyword evidence="3" id="KW-0813">Transport</keyword>
<dbReference type="InterPro" id="IPR047817">
    <property type="entry name" value="ABC2_TM_bact-type"/>
</dbReference>
<evidence type="ECO:0000256" key="1">
    <source>
        <dbReference type="ARBA" id="ARBA00004651"/>
    </source>
</evidence>
<comment type="subcellular location">
    <subcellularLocation>
        <location evidence="1">Cell membrane</location>
        <topology evidence="1">Multi-pass membrane protein</topology>
    </subcellularLocation>
</comment>
<feature type="transmembrane region" description="Helical" evidence="8">
    <location>
        <begin position="21"/>
        <end position="40"/>
    </location>
</feature>
<dbReference type="PROSITE" id="PS51012">
    <property type="entry name" value="ABC_TM2"/>
    <property type="match status" value="1"/>
</dbReference>
<dbReference type="Proteomes" id="UP000824246">
    <property type="component" value="Unassembled WGS sequence"/>
</dbReference>
<evidence type="ECO:0000256" key="8">
    <source>
        <dbReference type="SAM" id="Phobius"/>
    </source>
</evidence>
<feature type="transmembrane region" description="Helical" evidence="8">
    <location>
        <begin position="244"/>
        <end position="268"/>
    </location>
</feature>
<evidence type="ECO:0000256" key="5">
    <source>
        <dbReference type="ARBA" id="ARBA00022692"/>
    </source>
</evidence>
<evidence type="ECO:0000259" key="9">
    <source>
        <dbReference type="PROSITE" id="PS51012"/>
    </source>
</evidence>
<proteinExistence type="inferred from homology"/>
<evidence type="ECO:0000313" key="11">
    <source>
        <dbReference type="Proteomes" id="UP000824246"/>
    </source>
</evidence>
<protein>
    <submittedName>
        <fullName evidence="10">ABC transporter permease</fullName>
    </submittedName>
</protein>
<keyword evidence="7 8" id="KW-0472">Membrane</keyword>
<dbReference type="InterPro" id="IPR013525">
    <property type="entry name" value="ABC2_TM"/>
</dbReference>
<evidence type="ECO:0000256" key="2">
    <source>
        <dbReference type="ARBA" id="ARBA00007783"/>
    </source>
</evidence>
<feature type="transmembrane region" description="Helical" evidence="8">
    <location>
        <begin position="217"/>
        <end position="238"/>
    </location>
</feature>
<gene>
    <name evidence="10" type="ORF">H9982_01955</name>
</gene>
<name>A0A9D2APD2_9BACT</name>
<dbReference type="InterPro" id="IPR051449">
    <property type="entry name" value="ABC-2_transporter_component"/>
</dbReference>
<feature type="transmembrane region" description="Helical" evidence="8">
    <location>
        <begin position="168"/>
        <end position="190"/>
    </location>
</feature>
<feature type="domain" description="ABC transmembrane type-2" evidence="9">
    <location>
        <begin position="126"/>
        <end position="360"/>
    </location>
</feature>
<dbReference type="GO" id="GO:0005886">
    <property type="term" value="C:plasma membrane"/>
    <property type="evidence" value="ECO:0007669"/>
    <property type="project" value="UniProtKB-SubCell"/>
</dbReference>
<dbReference type="GO" id="GO:0140359">
    <property type="term" value="F:ABC-type transporter activity"/>
    <property type="evidence" value="ECO:0007669"/>
    <property type="project" value="InterPro"/>
</dbReference>
<dbReference type="AlphaFoldDB" id="A0A9D2APD2"/>